<comment type="caution">
    <text evidence="2">The sequence shown here is derived from an EMBL/GenBank/DDBJ whole genome shotgun (WGS) entry which is preliminary data.</text>
</comment>
<gene>
    <name evidence="2" type="ORF">BAE44_0023703</name>
</gene>
<dbReference type="AlphaFoldDB" id="A0A1E5UQV6"/>
<dbReference type="OrthoDB" id="1858881at2759"/>
<dbReference type="PANTHER" id="PTHR33872:SF8">
    <property type="match status" value="1"/>
</dbReference>
<accession>A0A1E5UQV6</accession>
<organism evidence="2 3">
    <name type="scientific">Dichanthelium oligosanthes</name>
    <dbReference type="NCBI Taxonomy" id="888268"/>
    <lineage>
        <taxon>Eukaryota</taxon>
        <taxon>Viridiplantae</taxon>
        <taxon>Streptophyta</taxon>
        <taxon>Embryophyta</taxon>
        <taxon>Tracheophyta</taxon>
        <taxon>Spermatophyta</taxon>
        <taxon>Magnoliopsida</taxon>
        <taxon>Liliopsida</taxon>
        <taxon>Poales</taxon>
        <taxon>Poaceae</taxon>
        <taxon>PACMAD clade</taxon>
        <taxon>Panicoideae</taxon>
        <taxon>Panicodae</taxon>
        <taxon>Paniceae</taxon>
        <taxon>Dichantheliinae</taxon>
        <taxon>Dichanthelium</taxon>
    </lineage>
</organism>
<dbReference type="EMBL" id="LWDX02067330">
    <property type="protein sequence ID" value="OEL15279.1"/>
    <property type="molecule type" value="Genomic_DNA"/>
</dbReference>
<feature type="region of interest" description="Disordered" evidence="1">
    <location>
        <begin position="1"/>
        <end position="44"/>
    </location>
</feature>
<reference evidence="2 3" key="1">
    <citation type="submission" date="2016-09" db="EMBL/GenBank/DDBJ databases">
        <title>The draft genome of Dichanthelium oligosanthes: A C3 panicoid grass species.</title>
        <authorList>
            <person name="Studer A.J."/>
            <person name="Schnable J.C."/>
            <person name="Brutnell T.P."/>
        </authorList>
    </citation>
    <scope>NUCLEOTIDE SEQUENCE [LARGE SCALE GENOMIC DNA]</scope>
    <source>
        <strain evidence="3">cv. Kellogg 1175</strain>
        <tissue evidence="2">Leaf</tissue>
    </source>
</reference>
<sequence length="103" mass="11123">MPPLRGTRSDDPWSPCGGRQAQHFLSPRSEPSSPATTIRGEGCFFPENNAAAGAADTASTSRGWWTRSSWAFLNEPAKEDVLFGRAQSACEQFHAARIVTGNV</sequence>
<dbReference type="Proteomes" id="UP000095767">
    <property type="component" value="Unassembled WGS sequence"/>
</dbReference>
<evidence type="ECO:0000256" key="1">
    <source>
        <dbReference type="SAM" id="MobiDB-lite"/>
    </source>
</evidence>
<protein>
    <submittedName>
        <fullName evidence="2">Uncharacterized protein</fullName>
    </submittedName>
</protein>
<evidence type="ECO:0000313" key="3">
    <source>
        <dbReference type="Proteomes" id="UP000095767"/>
    </source>
</evidence>
<evidence type="ECO:0000313" key="2">
    <source>
        <dbReference type="EMBL" id="OEL15279.1"/>
    </source>
</evidence>
<dbReference type="PANTHER" id="PTHR33872">
    <property type="entry name" value="DNA POLYMERASE EPSILON CATALYTIC SUBUNIT A"/>
    <property type="match status" value="1"/>
</dbReference>
<keyword evidence="3" id="KW-1185">Reference proteome</keyword>
<name>A0A1E5UQV6_9POAL</name>
<proteinExistence type="predicted"/>